<accession>A0A2T6AM13</accession>
<dbReference type="Gene3D" id="3.20.20.140">
    <property type="entry name" value="Metal-dependent hydrolases"/>
    <property type="match status" value="1"/>
</dbReference>
<proteinExistence type="predicted"/>
<evidence type="ECO:0000313" key="2">
    <source>
        <dbReference type="EMBL" id="PTX44864.1"/>
    </source>
</evidence>
<name>A0A2T6AM13_9FLAO</name>
<feature type="region of interest" description="Disordered" evidence="1">
    <location>
        <begin position="24"/>
        <end position="44"/>
    </location>
</feature>
<dbReference type="RefSeq" id="WP_108170777.1">
    <property type="nucleotide sequence ID" value="NZ_QBKQ01000001.1"/>
</dbReference>
<sequence>MKLRPYFFVFVLIIFISCKSDKDSEDTAQTSTETDEPEIQENPTKDVYFGNLHVHTQWSFDAYINGAASGPDGAYRWAKGEQIPGGGDGTPLKIKKPLDWYVVSDHSEFMGSLPKMADPAHPASKHPLAADVTGDDPKKSFDAYTQILDMISNGKNDSILGDPEVQQDFWKQICDIADKHYEPGKFTTFAGYEWTSNPDWQNLHRIVVFADTENVPPKPFSAIDSDVPEKLWEWMDSQRSQGNELLAIPHNGNASDGLMFPVTKSYGGSELAEAYAETRMRNEPLYEISQIKGTSEVHPQLNPKDEFANFELWDYTLASTATPPKNKKGGYARDALLRGIELQDSKNINPFKMGFIGDSDTHNSAASIEEDNYTGKFGFENDPKHRIDGPPGVSKEAAKQVREFSTGGVGAIWATSNTREAIFEAMQRKETFATSGPRMKVRFFAGYDFNEQILDNDNWLESAYSEGVPMGSDLSVNSEGKAPVFIIQALKETDGANLDRIQVIKGWVDNGKNQEKIYNVAWSGDRKLDGNGSLPEVGNSVDLETGKYSNDIGDEALSTVWKDPDFDPKQHAFYYVRVLQIPTPRWSTLDLIKLNRPLRDDLPKTIQERAWTSPIWYSPSE</sequence>
<dbReference type="InterPro" id="IPR022028">
    <property type="entry name" value="DUF3604"/>
</dbReference>
<dbReference type="Proteomes" id="UP000244174">
    <property type="component" value="Unassembled WGS sequence"/>
</dbReference>
<dbReference type="PROSITE" id="PS51257">
    <property type="entry name" value="PROKAR_LIPOPROTEIN"/>
    <property type="match status" value="1"/>
</dbReference>
<keyword evidence="3" id="KW-1185">Reference proteome</keyword>
<evidence type="ECO:0000256" key="1">
    <source>
        <dbReference type="SAM" id="MobiDB-lite"/>
    </source>
</evidence>
<dbReference type="OrthoDB" id="543560at2"/>
<dbReference type="EMBL" id="QBKQ01000001">
    <property type="protein sequence ID" value="PTX44864.1"/>
    <property type="molecule type" value="Genomic_DNA"/>
</dbReference>
<dbReference type="Pfam" id="PF12228">
    <property type="entry name" value="DUF3604"/>
    <property type="match status" value="1"/>
</dbReference>
<reference evidence="2 3" key="1">
    <citation type="submission" date="2018-04" db="EMBL/GenBank/DDBJ databases">
        <title>Genomic Encyclopedia of Archaeal and Bacterial Type Strains, Phase II (KMG-II): from individual species to whole genera.</title>
        <authorList>
            <person name="Goeker M."/>
        </authorList>
    </citation>
    <scope>NUCLEOTIDE SEQUENCE [LARGE SCALE GENOMIC DNA]</scope>
    <source>
        <strain evidence="2 3">DSM 23082</strain>
    </source>
</reference>
<evidence type="ECO:0000313" key="3">
    <source>
        <dbReference type="Proteomes" id="UP000244174"/>
    </source>
</evidence>
<organism evidence="2 3">
    <name type="scientific">Christiangramia gaetbulicola</name>
    <dbReference type="NCBI Taxonomy" id="703340"/>
    <lineage>
        <taxon>Bacteria</taxon>
        <taxon>Pseudomonadati</taxon>
        <taxon>Bacteroidota</taxon>
        <taxon>Flavobacteriia</taxon>
        <taxon>Flavobacteriales</taxon>
        <taxon>Flavobacteriaceae</taxon>
        <taxon>Christiangramia</taxon>
    </lineage>
</organism>
<comment type="caution">
    <text evidence="2">The sequence shown here is derived from an EMBL/GenBank/DDBJ whole genome shotgun (WGS) entry which is preliminary data.</text>
</comment>
<protein>
    <submittedName>
        <fullName evidence="2">Uncharacterized protein DUF3604</fullName>
    </submittedName>
</protein>
<dbReference type="AlphaFoldDB" id="A0A2T6AM13"/>
<gene>
    <name evidence="2" type="ORF">C8P64_0847</name>
</gene>